<evidence type="ECO:0000313" key="4">
    <source>
        <dbReference type="Proteomes" id="UP000054262"/>
    </source>
</evidence>
<dbReference type="Pfam" id="PF01206">
    <property type="entry name" value="TusA"/>
    <property type="match status" value="1"/>
</dbReference>
<comment type="similarity">
    <text evidence="1">Belongs to the sulfur carrier protein TusA family.</text>
</comment>
<reference evidence="3 4" key="1">
    <citation type="submission" date="2006-11" db="EMBL/GenBank/DDBJ databases">
        <authorList>
            <person name="Giovannoni S."/>
            <person name="Vergin K."/>
            <person name="Ferriera S."/>
            <person name="Johnson J."/>
            <person name="Kravitz S."/>
            <person name="Beeson K."/>
            <person name="Sutton G."/>
            <person name="Rogers Y.-H."/>
            <person name="Friedman R."/>
            <person name="Frazier M."/>
            <person name="Venter J.C."/>
        </authorList>
    </citation>
    <scope>NUCLEOTIDE SEQUENCE [LARGE SCALE GENOMIC DNA]</scope>
    <source>
        <strain evidence="3 4">HTCC2181</strain>
    </source>
</reference>
<dbReference type="SUPFAM" id="SSF64307">
    <property type="entry name" value="SirA-like"/>
    <property type="match status" value="1"/>
</dbReference>
<accession>A0P4R4</accession>
<evidence type="ECO:0000256" key="1">
    <source>
        <dbReference type="ARBA" id="ARBA00008984"/>
    </source>
</evidence>
<protein>
    <recommendedName>
        <fullName evidence="2">UPF0033 domain-containing protein</fullName>
    </recommendedName>
</protein>
<feature type="domain" description="UPF0033" evidence="2">
    <location>
        <begin position="7"/>
        <end position="75"/>
    </location>
</feature>
<name>A0P4R4_9PROT</name>
<dbReference type="Proteomes" id="UP000054262">
    <property type="component" value="Unassembled WGS sequence"/>
</dbReference>
<dbReference type="CDD" id="cd00291">
    <property type="entry name" value="SirA_YedF_YeeD"/>
    <property type="match status" value="1"/>
</dbReference>
<proteinExistence type="inferred from homology"/>
<dbReference type="AlphaFoldDB" id="A0P4R4"/>
<evidence type="ECO:0000259" key="2">
    <source>
        <dbReference type="Pfam" id="PF01206"/>
    </source>
</evidence>
<dbReference type="InterPro" id="IPR036868">
    <property type="entry name" value="TusA-like_sf"/>
</dbReference>
<dbReference type="Gene3D" id="3.30.110.40">
    <property type="entry name" value="TusA-like domain"/>
    <property type="match status" value="1"/>
</dbReference>
<keyword evidence="4" id="KW-1185">Reference proteome</keyword>
<dbReference type="EMBL" id="AAUX01000001">
    <property type="protein sequence ID" value="EAV46524.1"/>
    <property type="molecule type" value="Genomic_DNA"/>
</dbReference>
<dbReference type="PANTHER" id="PTHR33279:SF6">
    <property type="entry name" value="SULFUR CARRIER PROTEIN YEDF-RELATED"/>
    <property type="match status" value="1"/>
</dbReference>
<dbReference type="PANTHER" id="PTHR33279">
    <property type="entry name" value="SULFUR CARRIER PROTEIN YEDF-RELATED"/>
    <property type="match status" value="1"/>
</dbReference>
<organism evidence="3 4">
    <name type="scientific">Methylophilales bacterium HTCC2181</name>
    <dbReference type="NCBI Taxonomy" id="383631"/>
    <lineage>
        <taxon>Bacteria</taxon>
        <taxon>Pseudomonadati</taxon>
        <taxon>Pseudomonadota</taxon>
        <taxon>Betaproteobacteria</taxon>
        <taxon>Nitrosomonadales</taxon>
        <taxon>OM43 clade</taxon>
    </lineage>
</organism>
<dbReference type="InterPro" id="IPR001455">
    <property type="entry name" value="TusA-like"/>
</dbReference>
<gene>
    <name evidence="3" type="ORF">MB2181_00585</name>
</gene>
<comment type="caution">
    <text evidence="3">The sequence shown here is derived from an EMBL/GenBank/DDBJ whole genome shotgun (WGS) entry which is preliminary data.</text>
</comment>
<sequence>MINFDAEVDAIGLKCPMPMLKCKKGLNQLERKGVLKIMTTDKDAKKDFDFFCKQTGHKILSIEDHESVTTFFIEKA</sequence>
<evidence type="ECO:0000313" key="3">
    <source>
        <dbReference type="EMBL" id="EAV46524.1"/>
    </source>
</evidence>